<accession>A0A1F6AYU0</accession>
<comment type="caution">
    <text evidence="1">The sequence shown here is derived from an EMBL/GenBank/DDBJ whole genome shotgun (WGS) entry which is preliminary data.</text>
</comment>
<name>A0A1F6AYU0_9BACT</name>
<dbReference type="EMBL" id="MFJW01000024">
    <property type="protein sequence ID" value="OGG29477.1"/>
    <property type="molecule type" value="Genomic_DNA"/>
</dbReference>
<proteinExistence type="predicted"/>
<organism evidence="1 2">
    <name type="scientific">Candidatus Gottesmanbacteria bacterium RIFCSPLOWO2_01_FULL_46_21</name>
    <dbReference type="NCBI Taxonomy" id="1798393"/>
    <lineage>
        <taxon>Bacteria</taxon>
        <taxon>Candidatus Gottesmaniibacteriota</taxon>
    </lineage>
</organism>
<reference evidence="1 2" key="1">
    <citation type="journal article" date="2016" name="Nat. Commun.">
        <title>Thousands of microbial genomes shed light on interconnected biogeochemical processes in an aquifer system.</title>
        <authorList>
            <person name="Anantharaman K."/>
            <person name="Brown C.T."/>
            <person name="Hug L.A."/>
            <person name="Sharon I."/>
            <person name="Castelle C.J."/>
            <person name="Probst A.J."/>
            <person name="Thomas B.C."/>
            <person name="Singh A."/>
            <person name="Wilkins M.J."/>
            <person name="Karaoz U."/>
            <person name="Brodie E.L."/>
            <person name="Williams K.H."/>
            <person name="Hubbard S.S."/>
            <person name="Banfield J.F."/>
        </authorList>
    </citation>
    <scope>NUCLEOTIDE SEQUENCE [LARGE SCALE GENOMIC DNA]</scope>
</reference>
<dbReference type="Proteomes" id="UP000178461">
    <property type="component" value="Unassembled WGS sequence"/>
</dbReference>
<sequence length="59" mass="6953">MLDKNDKDFLKKSLDNTRQAIVKDVTDYLQEHVIRLLNEHEARLDRLEKTVGGFRPITD</sequence>
<evidence type="ECO:0000313" key="1">
    <source>
        <dbReference type="EMBL" id="OGG29477.1"/>
    </source>
</evidence>
<protein>
    <submittedName>
        <fullName evidence="1">Uncharacterized protein</fullName>
    </submittedName>
</protein>
<evidence type="ECO:0000313" key="2">
    <source>
        <dbReference type="Proteomes" id="UP000178461"/>
    </source>
</evidence>
<gene>
    <name evidence="1" type="ORF">A2971_03845</name>
</gene>
<dbReference type="AlphaFoldDB" id="A0A1F6AYU0"/>